<evidence type="ECO:0000313" key="1">
    <source>
        <dbReference type="EMBL" id="MEY8538728.1"/>
    </source>
</evidence>
<gene>
    <name evidence="1" type="ORF">AALM99_09765</name>
</gene>
<organism evidence="1 2">
    <name type="scientific">Lactococcus muris</name>
    <dbReference type="NCBI Taxonomy" id="2941330"/>
    <lineage>
        <taxon>Bacteria</taxon>
        <taxon>Bacillati</taxon>
        <taxon>Bacillota</taxon>
        <taxon>Bacilli</taxon>
        <taxon>Lactobacillales</taxon>
        <taxon>Streptococcaceae</taxon>
        <taxon>Lactococcus</taxon>
    </lineage>
</organism>
<dbReference type="Proteomes" id="UP001565242">
    <property type="component" value="Unassembled WGS sequence"/>
</dbReference>
<comment type="caution">
    <text evidence="1">The sequence shown here is derived from an EMBL/GenBank/DDBJ whole genome shotgun (WGS) entry which is preliminary data.</text>
</comment>
<name>A0ABV4DAD7_9LACT</name>
<accession>A0ABV4DAD7</accession>
<keyword evidence="2" id="KW-1185">Reference proteome</keyword>
<sequence>MDSLYQKSFTLKNNKYFPRFSYSKLAKERLFVDMLNIWRAVRASLSEILLLKRTLKISFGAVKLQNNAVLGVACYFQVYQRLFP</sequence>
<reference evidence="1 2" key="1">
    <citation type="submission" date="2024-03" db="EMBL/GenBank/DDBJ databases">
        <title>Mouse gut bacterial collection (mGBC) of GemPharmatech.</title>
        <authorList>
            <person name="He Y."/>
            <person name="Dong L."/>
            <person name="Wu D."/>
            <person name="Gao X."/>
            <person name="Lin Z."/>
        </authorList>
    </citation>
    <scope>NUCLEOTIDE SEQUENCE [LARGE SCALE GENOMIC DNA]</scope>
    <source>
        <strain evidence="1 2">20-218</strain>
    </source>
</reference>
<dbReference type="EMBL" id="JBCLSQ010000028">
    <property type="protein sequence ID" value="MEY8538728.1"/>
    <property type="molecule type" value="Genomic_DNA"/>
</dbReference>
<dbReference type="RefSeq" id="WP_369918777.1">
    <property type="nucleotide sequence ID" value="NZ_JBCLSQ010000028.1"/>
</dbReference>
<protein>
    <submittedName>
        <fullName evidence="1">Uncharacterized protein</fullName>
    </submittedName>
</protein>
<evidence type="ECO:0000313" key="2">
    <source>
        <dbReference type="Proteomes" id="UP001565242"/>
    </source>
</evidence>
<proteinExistence type="predicted"/>